<feature type="signal peptide" evidence="1">
    <location>
        <begin position="1"/>
        <end position="21"/>
    </location>
</feature>
<feature type="chain" id="PRO_5003603884" description="Lipoprotein" evidence="1">
    <location>
        <begin position="22"/>
        <end position="405"/>
    </location>
</feature>
<dbReference type="STRING" id="984262.SGRA_1185"/>
<dbReference type="eggNOG" id="ENOG503391I">
    <property type="taxonomic scope" value="Bacteria"/>
</dbReference>
<evidence type="ECO:0008006" key="4">
    <source>
        <dbReference type="Google" id="ProtNLM"/>
    </source>
</evidence>
<sequence>MYLKRWSVLALLLCFGLLNNSCDNEVDVVGDWKEVPIVYGVINPLPLFSPMEPHYIRIEKAFLDPRTDAFQIAQRADSLYYGPFDLEVILYEQTQQGSQVINTPLDTFERVNATDEGFADREEGIFAASPNYIYKSDAVLPVGSYFLLKVKNLATGKEYDIYTKSIQPGNRDFTDSTFNEFRVTTPSTSLGIKWANYDQGSQDWIFRDIRFNWATPSDAAIYDLSLDIHYYEFEVDQSQTGEPEIPGTRVRKTLKWTPFRSVLASGTSEPRGLCNACPQTYERFIEGDGTVAQEINGESFFRYLANNLSSTTDNNIRRCFSELDIRVDAAGVELANYLKANAANQSLVGGLFPAEPYTNVPDGYGIFTTKMFTTRNGYELDDEVLEYLKFGEITRDLGFRDYSCN</sequence>
<dbReference type="Proteomes" id="UP000007519">
    <property type="component" value="Chromosome"/>
</dbReference>
<gene>
    <name evidence="2" type="ordered locus">SGRA_1185</name>
</gene>
<accession>H6L4J6</accession>
<protein>
    <recommendedName>
        <fullName evidence="4">Lipoprotein</fullName>
    </recommendedName>
</protein>
<dbReference type="OrthoDB" id="1491128at2"/>
<keyword evidence="3" id="KW-1185">Reference proteome</keyword>
<evidence type="ECO:0000313" key="3">
    <source>
        <dbReference type="Proteomes" id="UP000007519"/>
    </source>
</evidence>
<reference evidence="2 3" key="1">
    <citation type="journal article" date="2012" name="Stand. Genomic Sci.">
        <title>Complete genome sequencing and analysis of Saprospira grandis str. Lewin, a predatory marine bacterium.</title>
        <authorList>
            <person name="Saw J.H."/>
            <person name="Yuryev A."/>
            <person name="Kanbe M."/>
            <person name="Hou S."/>
            <person name="Young A.G."/>
            <person name="Aizawa S."/>
            <person name="Alam M."/>
        </authorList>
    </citation>
    <scope>NUCLEOTIDE SEQUENCE [LARGE SCALE GENOMIC DNA]</scope>
    <source>
        <strain evidence="2 3">Lewin</strain>
    </source>
</reference>
<keyword evidence="1" id="KW-0732">Signal</keyword>
<evidence type="ECO:0000313" key="2">
    <source>
        <dbReference type="EMBL" id="AFC23920.1"/>
    </source>
</evidence>
<proteinExistence type="predicted"/>
<dbReference type="AlphaFoldDB" id="H6L4J6"/>
<evidence type="ECO:0000256" key="1">
    <source>
        <dbReference type="SAM" id="SignalP"/>
    </source>
</evidence>
<dbReference type="EMBL" id="CP002831">
    <property type="protein sequence ID" value="AFC23920.1"/>
    <property type="molecule type" value="Genomic_DNA"/>
</dbReference>
<organism evidence="2 3">
    <name type="scientific">Saprospira grandis (strain Lewin)</name>
    <dbReference type="NCBI Taxonomy" id="984262"/>
    <lineage>
        <taxon>Bacteria</taxon>
        <taxon>Pseudomonadati</taxon>
        <taxon>Bacteroidota</taxon>
        <taxon>Saprospiria</taxon>
        <taxon>Saprospirales</taxon>
        <taxon>Saprospiraceae</taxon>
        <taxon>Saprospira</taxon>
    </lineage>
</organism>
<dbReference type="RefSeq" id="WP_015691567.1">
    <property type="nucleotide sequence ID" value="NC_016940.1"/>
</dbReference>
<dbReference type="HOGENOM" id="CLU_849327_0_0_10"/>
<name>H6L4J6_SAPGL</name>
<dbReference type="KEGG" id="sgn:SGRA_1185"/>